<feature type="non-terminal residue" evidence="1">
    <location>
        <position position="1"/>
    </location>
</feature>
<sequence length="125" mass="14102">MVGKRMVLNGGLTRNHGHSSVEDAQASMELYRLVEFPWEELLTPSHPMGPSHGTPETANEGSGFKKFVKNINEAAFIYVLFPQRGTCQRKLQAQISFFCSEPWKVVPEEPPAFKPLKFELKKLAI</sequence>
<name>V8P5S2_OPHHA</name>
<keyword evidence="1" id="KW-0378">Hydrolase</keyword>
<proteinExistence type="predicted"/>
<keyword evidence="1" id="KW-0269">Exonuclease</keyword>
<organism evidence="1 2">
    <name type="scientific">Ophiophagus hannah</name>
    <name type="common">King cobra</name>
    <name type="synonym">Naja hannah</name>
    <dbReference type="NCBI Taxonomy" id="8665"/>
    <lineage>
        <taxon>Eukaryota</taxon>
        <taxon>Metazoa</taxon>
        <taxon>Chordata</taxon>
        <taxon>Craniata</taxon>
        <taxon>Vertebrata</taxon>
        <taxon>Euteleostomi</taxon>
        <taxon>Lepidosauria</taxon>
        <taxon>Squamata</taxon>
        <taxon>Bifurcata</taxon>
        <taxon>Unidentata</taxon>
        <taxon>Episquamata</taxon>
        <taxon>Toxicofera</taxon>
        <taxon>Serpentes</taxon>
        <taxon>Colubroidea</taxon>
        <taxon>Elapidae</taxon>
        <taxon>Elapinae</taxon>
        <taxon>Ophiophagus</taxon>
    </lineage>
</organism>
<reference evidence="1 2" key="1">
    <citation type="journal article" date="2013" name="Proc. Natl. Acad. Sci. U.S.A.">
        <title>The king cobra genome reveals dynamic gene evolution and adaptation in the snake venom system.</title>
        <authorList>
            <person name="Vonk F.J."/>
            <person name="Casewell N.R."/>
            <person name="Henkel C.V."/>
            <person name="Heimberg A.M."/>
            <person name="Jansen H.J."/>
            <person name="McCleary R.J."/>
            <person name="Kerkkamp H.M."/>
            <person name="Vos R.A."/>
            <person name="Guerreiro I."/>
            <person name="Calvete J.J."/>
            <person name="Wuster W."/>
            <person name="Woods A.E."/>
            <person name="Logan J.M."/>
            <person name="Harrison R.A."/>
            <person name="Castoe T.A."/>
            <person name="de Koning A.P."/>
            <person name="Pollock D.D."/>
            <person name="Yandell M."/>
            <person name="Calderon D."/>
            <person name="Renjifo C."/>
            <person name="Currier R.B."/>
            <person name="Salgado D."/>
            <person name="Pla D."/>
            <person name="Sanz L."/>
            <person name="Hyder A.S."/>
            <person name="Ribeiro J.M."/>
            <person name="Arntzen J.W."/>
            <person name="van den Thillart G.E."/>
            <person name="Boetzer M."/>
            <person name="Pirovano W."/>
            <person name="Dirks R.P."/>
            <person name="Spaink H.P."/>
            <person name="Duboule D."/>
            <person name="McGlinn E."/>
            <person name="Kini R.M."/>
            <person name="Richardson M.K."/>
        </authorList>
    </citation>
    <scope>NUCLEOTIDE SEQUENCE</scope>
    <source>
        <tissue evidence="1">Blood</tissue>
    </source>
</reference>
<keyword evidence="2" id="KW-1185">Reference proteome</keyword>
<protein>
    <submittedName>
        <fullName evidence="1">Interferon-stimulated 20 kDa exonuclease-like 2</fullName>
    </submittedName>
</protein>
<dbReference type="Proteomes" id="UP000018936">
    <property type="component" value="Unassembled WGS sequence"/>
</dbReference>
<gene>
    <name evidence="1" type="primary">Isg20l2</name>
    <name evidence="1" type="ORF">L345_04840</name>
</gene>
<dbReference type="EMBL" id="AZIM01000779">
    <property type="protein sequence ID" value="ETE69363.1"/>
    <property type="molecule type" value="Genomic_DNA"/>
</dbReference>
<dbReference type="GO" id="GO:0004527">
    <property type="term" value="F:exonuclease activity"/>
    <property type="evidence" value="ECO:0007669"/>
    <property type="project" value="UniProtKB-KW"/>
</dbReference>
<comment type="caution">
    <text evidence="1">The sequence shown here is derived from an EMBL/GenBank/DDBJ whole genome shotgun (WGS) entry which is preliminary data.</text>
</comment>
<keyword evidence="1" id="KW-0540">Nuclease</keyword>
<accession>V8P5S2</accession>
<dbReference type="AlphaFoldDB" id="V8P5S2"/>
<evidence type="ECO:0000313" key="1">
    <source>
        <dbReference type="EMBL" id="ETE69363.1"/>
    </source>
</evidence>
<evidence type="ECO:0000313" key="2">
    <source>
        <dbReference type="Proteomes" id="UP000018936"/>
    </source>
</evidence>